<feature type="transmembrane region" description="Helical" evidence="1">
    <location>
        <begin position="116"/>
        <end position="144"/>
    </location>
</feature>
<dbReference type="Proteomes" id="UP001595556">
    <property type="component" value="Unassembled WGS sequence"/>
</dbReference>
<keyword evidence="3" id="KW-1185">Reference proteome</keyword>
<evidence type="ECO:0000256" key="1">
    <source>
        <dbReference type="SAM" id="Phobius"/>
    </source>
</evidence>
<dbReference type="EMBL" id="JBHRTI010000004">
    <property type="protein sequence ID" value="MFC3147995.1"/>
    <property type="molecule type" value="Genomic_DNA"/>
</dbReference>
<keyword evidence="1" id="KW-0472">Membrane</keyword>
<proteinExistence type="predicted"/>
<dbReference type="Pfam" id="PF12291">
    <property type="entry name" value="DUF3623"/>
    <property type="match status" value="1"/>
</dbReference>
<evidence type="ECO:0000313" key="2">
    <source>
        <dbReference type="EMBL" id="MFC3147995.1"/>
    </source>
</evidence>
<feature type="transmembrane region" description="Helical" evidence="1">
    <location>
        <begin position="210"/>
        <end position="230"/>
    </location>
</feature>
<keyword evidence="1" id="KW-1133">Transmembrane helix</keyword>
<dbReference type="InterPro" id="IPR017496">
    <property type="entry name" value="Photo_alph_chp2"/>
</dbReference>
<feature type="transmembrane region" description="Helical" evidence="1">
    <location>
        <begin position="60"/>
        <end position="77"/>
    </location>
</feature>
<feature type="transmembrane region" description="Helical" evidence="1">
    <location>
        <begin position="185"/>
        <end position="204"/>
    </location>
</feature>
<keyword evidence="1" id="KW-0812">Transmembrane</keyword>
<gene>
    <name evidence="2" type="primary">puhE</name>
    <name evidence="2" type="ORF">ACFOEN_10100</name>
</gene>
<comment type="caution">
    <text evidence="2">The sequence shown here is derived from an EMBL/GenBank/DDBJ whole genome shotgun (WGS) entry which is preliminary data.</text>
</comment>
<evidence type="ECO:0000313" key="3">
    <source>
        <dbReference type="Proteomes" id="UP001595556"/>
    </source>
</evidence>
<reference evidence="3" key="1">
    <citation type="journal article" date="2019" name="Int. J. Syst. Evol. Microbiol.">
        <title>The Global Catalogue of Microorganisms (GCM) 10K type strain sequencing project: providing services to taxonomists for standard genome sequencing and annotation.</title>
        <authorList>
            <consortium name="The Broad Institute Genomics Platform"/>
            <consortium name="The Broad Institute Genome Sequencing Center for Infectious Disease"/>
            <person name="Wu L."/>
            <person name="Ma J."/>
        </authorList>
    </citation>
    <scope>NUCLEOTIDE SEQUENCE [LARGE SCALE GENOMIC DNA]</scope>
    <source>
        <strain evidence="3">KCTC 52168</strain>
    </source>
</reference>
<organism evidence="2 3">
    <name type="scientific">Piscinibacterium candidicorallinum</name>
    <dbReference type="NCBI Taxonomy" id="1793872"/>
    <lineage>
        <taxon>Bacteria</taxon>
        <taxon>Pseudomonadati</taxon>
        <taxon>Pseudomonadota</taxon>
        <taxon>Betaproteobacteria</taxon>
        <taxon>Burkholderiales</taxon>
        <taxon>Piscinibacterium</taxon>
    </lineage>
</organism>
<dbReference type="RefSeq" id="WP_377303543.1">
    <property type="nucleotide sequence ID" value="NZ_CP180191.1"/>
</dbReference>
<accession>A0ABV7H784</accession>
<feature type="transmembrane region" description="Helical" evidence="1">
    <location>
        <begin position="36"/>
        <end position="53"/>
    </location>
</feature>
<dbReference type="NCBIfam" id="TIGR03055">
    <property type="entry name" value="photo_alph_chp2"/>
    <property type="match status" value="1"/>
</dbReference>
<protein>
    <submittedName>
        <fullName evidence="2">Photosynthetic complex assembly protein PuhE</fullName>
    </submittedName>
</protein>
<name>A0ABV7H784_9BURK</name>
<sequence>MSAFVFPVLFTLFVWWFSTGAILYLTGLPRWTFKWSMAGATGLLVAALWGLAATRNLTSVAGAYCAFTCAVLVWAWQEVAFLLGYVTGPRRVPAAHGARGLKLFWQALQTLLHHEAALIVLAVAVWLCAGTGSNAVGWWTYLILWTMRASAKLNVFLGVRNLNEDFLPAHLKYLQTYFVRRPMNLLFPFAVSASTAVATVLWAAAAADGASAFTVAGLTFAAGLLSLAVLEHWFLVLPLPAEALWRWGLSSREPTGLSTDLPALPAQPVSVPPVRH</sequence>